<sequence>MPPLIAVCTPTYNRKFTLEFSMACFLRQTCPNLHWIVIDNSESDDNSWIEIQELAKDKFPLTYVRIRDKTPIGALRNICLEESRKIQAEFLAFWDDDDYYPPQRIAVSVQALQDNPKFDITGCEIMSVFLTRENLLMDVGPYGHNHATAATYVIRMSATPGRQFLATANRAEEGTFTRDWTMPMIMLPTQDVLLVMGHKQNTVDKSAIFTEQRKFGGRINNHDNAKNIVRFQWIKDPKMWDILSKTFLGA</sequence>
<dbReference type="PANTHER" id="PTHR22916:SF3">
    <property type="entry name" value="UDP-GLCNAC:BETAGAL BETA-1,3-N-ACETYLGLUCOSAMINYLTRANSFERASE-LIKE PROTEIN 1"/>
    <property type="match status" value="1"/>
</dbReference>
<reference evidence="2" key="1">
    <citation type="journal article" date="2020" name="Nature">
        <title>Giant virus diversity and host interactions through global metagenomics.</title>
        <authorList>
            <person name="Schulz F."/>
            <person name="Roux S."/>
            <person name="Paez-Espino D."/>
            <person name="Jungbluth S."/>
            <person name="Walsh D.A."/>
            <person name="Denef V.J."/>
            <person name="McMahon K.D."/>
            <person name="Konstantinidis K.T."/>
            <person name="Eloe-Fadrosh E.A."/>
            <person name="Kyrpides N.C."/>
            <person name="Woyke T."/>
        </authorList>
    </citation>
    <scope>NUCLEOTIDE SEQUENCE</scope>
    <source>
        <strain evidence="2">GVMAG-S-1101176-114</strain>
    </source>
</reference>
<dbReference type="InterPro" id="IPR029044">
    <property type="entry name" value="Nucleotide-diphossugar_trans"/>
</dbReference>
<dbReference type="EMBL" id="MN740813">
    <property type="protein sequence ID" value="QHU13103.1"/>
    <property type="molecule type" value="Genomic_DNA"/>
</dbReference>
<protein>
    <recommendedName>
        <fullName evidence="1">Glycosyltransferase 2-like domain-containing protein</fullName>
    </recommendedName>
</protein>
<proteinExistence type="predicted"/>
<feature type="domain" description="Glycosyltransferase 2-like" evidence="1">
    <location>
        <begin position="7"/>
        <end position="117"/>
    </location>
</feature>
<dbReference type="SUPFAM" id="SSF53448">
    <property type="entry name" value="Nucleotide-diphospho-sugar transferases"/>
    <property type="match status" value="1"/>
</dbReference>
<name>A0A6C0K6P4_9ZZZZ</name>
<dbReference type="Pfam" id="PF00535">
    <property type="entry name" value="Glycos_transf_2"/>
    <property type="match status" value="1"/>
</dbReference>
<dbReference type="Gene3D" id="3.90.550.10">
    <property type="entry name" value="Spore Coat Polysaccharide Biosynthesis Protein SpsA, Chain A"/>
    <property type="match status" value="1"/>
</dbReference>
<dbReference type="AlphaFoldDB" id="A0A6C0K6P4"/>
<dbReference type="InterPro" id="IPR001173">
    <property type="entry name" value="Glyco_trans_2-like"/>
</dbReference>
<organism evidence="2">
    <name type="scientific">viral metagenome</name>
    <dbReference type="NCBI Taxonomy" id="1070528"/>
    <lineage>
        <taxon>unclassified sequences</taxon>
        <taxon>metagenomes</taxon>
        <taxon>organismal metagenomes</taxon>
    </lineage>
</organism>
<evidence type="ECO:0000259" key="1">
    <source>
        <dbReference type="Pfam" id="PF00535"/>
    </source>
</evidence>
<dbReference type="CDD" id="cd00761">
    <property type="entry name" value="Glyco_tranf_GTA_type"/>
    <property type="match status" value="1"/>
</dbReference>
<accession>A0A6C0K6P4</accession>
<dbReference type="GO" id="GO:0016758">
    <property type="term" value="F:hexosyltransferase activity"/>
    <property type="evidence" value="ECO:0007669"/>
    <property type="project" value="UniProtKB-ARBA"/>
</dbReference>
<evidence type="ECO:0000313" key="2">
    <source>
        <dbReference type="EMBL" id="QHU13103.1"/>
    </source>
</evidence>
<dbReference type="PANTHER" id="PTHR22916">
    <property type="entry name" value="GLYCOSYLTRANSFERASE"/>
    <property type="match status" value="1"/>
</dbReference>